<dbReference type="Gene3D" id="3.30.360.10">
    <property type="entry name" value="Dihydrodipicolinate Reductase, domain 2"/>
    <property type="match status" value="1"/>
</dbReference>
<dbReference type="InterPro" id="IPR036291">
    <property type="entry name" value="NAD(P)-bd_dom_sf"/>
</dbReference>
<evidence type="ECO:0000313" key="13">
    <source>
        <dbReference type="EMBL" id="CAD8300428.1"/>
    </source>
</evidence>
<feature type="binding site" evidence="8">
    <location>
        <position position="36"/>
    </location>
    <ligand>
        <name>NAD(+)</name>
        <dbReference type="ChEBI" id="CHEBI:57540"/>
    </ligand>
</feature>
<keyword evidence="8" id="KW-0547">Nucleotide-binding</keyword>
<feature type="binding site" evidence="7">
    <location>
        <begin position="222"/>
        <end position="223"/>
    </location>
    <ligand>
        <name>D-glyceraldehyde 3-phosphate</name>
        <dbReference type="ChEBI" id="CHEBI:59776"/>
    </ligand>
</feature>
<feature type="binding site" evidence="8">
    <location>
        <position position="127"/>
    </location>
    <ligand>
        <name>NAD(+)</name>
        <dbReference type="ChEBI" id="CHEBI:57540"/>
    </ligand>
</feature>
<dbReference type="PROSITE" id="PS00071">
    <property type="entry name" value="GAPDH"/>
    <property type="match status" value="1"/>
</dbReference>
<dbReference type="PANTHER" id="PTHR42955">
    <property type="entry name" value="GLYCERALDEHYDE-3-PHOSPHATE DEHYDROGENASE"/>
    <property type="match status" value="1"/>
</dbReference>
<dbReference type="SUPFAM" id="SSF51735">
    <property type="entry name" value="NAD(P)-binding Rossmann-fold domains"/>
    <property type="match status" value="1"/>
</dbReference>
<sequence length="346" mass="37657">MAPVKVAINGCGRIGRLALRIAWEQPDKFEIVHLNDITPAESVAYLLRYDSVHGTWRSRVKAEAKDKIVITDGDRTQTVVYSDHSNPADIDYSGLGIDLVMECTGCFLTRKTLQPYFDKGIKKVVVSAPVKDADPVLNVVVGCNENLYDASKDHIVTAASCTTNCLAPVIKVMLEKLGIVHGCITTIHNLTNTQTLLDAPNHKKSDPRRARSGLVNLAPTSTGSATAIALIFPELKGKLNGLAVRVPLTNASITDIVLEVKKQTTAEEVNALLKDASETYLQGILGFETEQLVSTDYVNDARSSIVDAACTQVIDGTCVKIYAWYDNEWGYSARFVDVCRMVAASL</sequence>
<evidence type="ECO:0000256" key="5">
    <source>
        <dbReference type="ARBA" id="ARBA00052787"/>
    </source>
</evidence>
<dbReference type="Gene3D" id="3.40.50.720">
    <property type="entry name" value="NAD(P)-binding Rossmann-like Domain"/>
    <property type="match status" value="1"/>
</dbReference>
<evidence type="ECO:0000256" key="6">
    <source>
        <dbReference type="PIRSR" id="PIRSR000149-1"/>
    </source>
</evidence>
<feature type="site" description="Activates thiol group during catalysis" evidence="9">
    <location>
        <position position="188"/>
    </location>
</feature>
<dbReference type="PANTHER" id="PTHR42955:SF1">
    <property type="entry name" value="GLYCERALDEHYDE-3-PHOSPHATE DEHYDROGENASE"/>
    <property type="match status" value="1"/>
</dbReference>
<evidence type="ECO:0000256" key="9">
    <source>
        <dbReference type="PIRSR" id="PIRSR000149-4"/>
    </source>
</evidence>
<dbReference type="CDD" id="cd05214">
    <property type="entry name" value="GAPDH_I_N"/>
    <property type="match status" value="1"/>
</dbReference>
<evidence type="ECO:0000256" key="1">
    <source>
        <dbReference type="ARBA" id="ARBA00005215"/>
    </source>
</evidence>
<dbReference type="FunFam" id="3.40.50.720:FF:000001">
    <property type="entry name" value="Glyceraldehyde-3-phosphate dehydrogenase"/>
    <property type="match status" value="1"/>
</dbReference>
<accession>A0A7R9VP02</accession>
<dbReference type="GO" id="GO:0006006">
    <property type="term" value="P:glucose metabolic process"/>
    <property type="evidence" value="ECO:0007669"/>
    <property type="project" value="InterPro"/>
</dbReference>
<dbReference type="InterPro" id="IPR054835">
    <property type="entry name" value="G3PDH_Arsen"/>
</dbReference>
<dbReference type="InterPro" id="IPR020830">
    <property type="entry name" value="GlycerAld_3-P_DH_AS"/>
</dbReference>
<reference evidence="13" key="1">
    <citation type="submission" date="2021-01" db="EMBL/GenBank/DDBJ databases">
        <authorList>
            <person name="Corre E."/>
            <person name="Pelletier E."/>
            <person name="Niang G."/>
            <person name="Scheremetjew M."/>
            <person name="Finn R."/>
            <person name="Kale V."/>
            <person name="Holt S."/>
            <person name="Cochrane G."/>
            <person name="Meng A."/>
            <person name="Brown T."/>
            <person name="Cohen L."/>
        </authorList>
    </citation>
    <scope>NUCLEOTIDE SEQUENCE</scope>
    <source>
        <strain evidence="13">CCMP219</strain>
    </source>
</reference>
<gene>
    <name evidence="13" type="ORF">CEUR00632_LOCUS15565</name>
</gene>
<dbReference type="PRINTS" id="PR00078">
    <property type="entry name" value="G3PDHDRGNASE"/>
</dbReference>
<dbReference type="NCBIfam" id="TIGR01534">
    <property type="entry name" value="GAPDH-I"/>
    <property type="match status" value="1"/>
</dbReference>
<dbReference type="InterPro" id="IPR020831">
    <property type="entry name" value="GlycerAld/Erythrose_P_DH"/>
</dbReference>
<dbReference type="SUPFAM" id="SSF55347">
    <property type="entry name" value="Glyceraldehyde-3-phosphate dehydrogenase-like, C-terminal domain"/>
    <property type="match status" value="1"/>
</dbReference>
<feature type="binding site" evidence="7">
    <location>
        <position position="191"/>
    </location>
    <ligand>
        <name>D-glyceraldehyde 3-phosphate</name>
        <dbReference type="ChEBI" id="CHEBI:59776"/>
    </ligand>
</feature>
<dbReference type="EMBL" id="HBEC01033486">
    <property type="protein sequence ID" value="CAD8300428.1"/>
    <property type="molecule type" value="Transcribed_RNA"/>
</dbReference>
<dbReference type="CDD" id="cd18126">
    <property type="entry name" value="GAPDH_I_C"/>
    <property type="match status" value="1"/>
</dbReference>
<dbReference type="NCBIfam" id="NF033735">
    <property type="entry name" value="G3PDH_Arsen"/>
    <property type="match status" value="1"/>
</dbReference>
<keyword evidence="3 11" id="KW-0560">Oxidoreductase</keyword>
<dbReference type="AlphaFoldDB" id="A0A7R9VP02"/>
<feature type="binding site" evidence="7">
    <location>
        <begin position="160"/>
        <end position="162"/>
    </location>
    <ligand>
        <name>D-glyceraldehyde 3-phosphate</name>
        <dbReference type="ChEBI" id="CHEBI:59776"/>
    </ligand>
</feature>
<evidence type="ECO:0000256" key="11">
    <source>
        <dbReference type="RuleBase" id="RU361160"/>
    </source>
</evidence>
<dbReference type="FunFam" id="3.30.360.10:FF:000002">
    <property type="entry name" value="Glyceraldehyde-3-phosphate dehydrogenase"/>
    <property type="match status" value="1"/>
</dbReference>
<evidence type="ECO:0000259" key="12">
    <source>
        <dbReference type="SMART" id="SM00846"/>
    </source>
</evidence>
<keyword evidence="8" id="KW-0520">NAD</keyword>
<dbReference type="InterPro" id="IPR052978">
    <property type="entry name" value="GAP_dehydrogenase"/>
</dbReference>
<dbReference type="InterPro" id="IPR020828">
    <property type="entry name" value="GlycerAld_3-P_DH_NAD(P)-bd"/>
</dbReference>
<evidence type="ECO:0000256" key="3">
    <source>
        <dbReference type="ARBA" id="ARBA00023002"/>
    </source>
</evidence>
<dbReference type="GO" id="GO:0047100">
    <property type="term" value="F:glyceraldehyde-3-phosphate dehydrogenase (NADP+) (phosphorylating) activity"/>
    <property type="evidence" value="ECO:0007669"/>
    <property type="project" value="UniProtKB-EC"/>
</dbReference>
<dbReference type="GO" id="GO:0051287">
    <property type="term" value="F:NAD binding"/>
    <property type="evidence" value="ECO:0007669"/>
    <property type="project" value="InterPro"/>
</dbReference>
<comment type="catalytic activity">
    <reaction evidence="5">
        <text>D-glyceraldehyde 3-phosphate + phosphate + NADP(+) = (2R)-3-phospho-glyceroyl phosphate + NADPH + H(+)</text>
        <dbReference type="Rhea" id="RHEA:10296"/>
        <dbReference type="ChEBI" id="CHEBI:15378"/>
        <dbReference type="ChEBI" id="CHEBI:43474"/>
        <dbReference type="ChEBI" id="CHEBI:57604"/>
        <dbReference type="ChEBI" id="CHEBI:57783"/>
        <dbReference type="ChEBI" id="CHEBI:58349"/>
        <dbReference type="ChEBI" id="CHEBI:59776"/>
        <dbReference type="EC" id="1.2.1.13"/>
    </reaction>
</comment>
<evidence type="ECO:0000256" key="10">
    <source>
        <dbReference type="RuleBase" id="RU000397"/>
    </source>
</evidence>
<dbReference type="GO" id="GO:0050661">
    <property type="term" value="F:NADP binding"/>
    <property type="evidence" value="ECO:0007669"/>
    <property type="project" value="InterPro"/>
</dbReference>
<evidence type="ECO:0000256" key="4">
    <source>
        <dbReference type="ARBA" id="ARBA00023157"/>
    </source>
</evidence>
<proteinExistence type="inferred from homology"/>
<dbReference type="InterPro" id="IPR020829">
    <property type="entry name" value="GlycerAld_3-P_DH_cat"/>
</dbReference>
<keyword evidence="4" id="KW-1015">Disulfide bond</keyword>
<feature type="binding site" evidence="8">
    <location>
        <begin position="13"/>
        <end position="14"/>
    </location>
    <ligand>
        <name>NAD(+)</name>
        <dbReference type="ChEBI" id="CHEBI:57540"/>
    </ligand>
</feature>
<comment type="pathway">
    <text evidence="1">Carbohydrate biosynthesis; Calvin cycle.</text>
</comment>
<dbReference type="SMART" id="SM00846">
    <property type="entry name" value="Gp_dh_N"/>
    <property type="match status" value="1"/>
</dbReference>
<feature type="binding site" evidence="8">
    <location>
        <position position="327"/>
    </location>
    <ligand>
        <name>NAD(+)</name>
        <dbReference type="ChEBI" id="CHEBI:57540"/>
    </ligand>
</feature>
<dbReference type="Pfam" id="PF02800">
    <property type="entry name" value="Gp_dh_C"/>
    <property type="match status" value="1"/>
</dbReference>
<dbReference type="Pfam" id="PF00044">
    <property type="entry name" value="Gp_dh_N"/>
    <property type="match status" value="1"/>
</dbReference>
<evidence type="ECO:0000256" key="8">
    <source>
        <dbReference type="PIRSR" id="PIRSR000149-3"/>
    </source>
</evidence>
<feature type="active site" description="Nucleophile" evidence="6">
    <location>
        <position position="161"/>
    </location>
</feature>
<dbReference type="InterPro" id="IPR006424">
    <property type="entry name" value="Glyceraldehyde-3-P_DH_1"/>
</dbReference>
<dbReference type="EC" id="1.2.1.-" evidence="11"/>
<organism evidence="13">
    <name type="scientific">Chlamydomonas euryale</name>
    <dbReference type="NCBI Taxonomy" id="1486919"/>
    <lineage>
        <taxon>Eukaryota</taxon>
        <taxon>Viridiplantae</taxon>
        <taxon>Chlorophyta</taxon>
        <taxon>core chlorophytes</taxon>
        <taxon>Chlorophyceae</taxon>
        <taxon>CS clade</taxon>
        <taxon>Chlamydomonadales</taxon>
        <taxon>Chlamydomonadaceae</taxon>
        <taxon>Chlamydomonas</taxon>
    </lineage>
</organism>
<comment type="similarity">
    <text evidence="2 10">Belongs to the glyceraldehyde-3-phosphate dehydrogenase family.</text>
</comment>
<evidence type="ECO:0000256" key="7">
    <source>
        <dbReference type="PIRSR" id="PIRSR000149-2"/>
    </source>
</evidence>
<protein>
    <recommendedName>
        <fullName evidence="11">Glyceraldehyde-3-phosphate dehydrogenase</fullName>
        <ecNumber evidence="11">1.2.1.-</ecNumber>
    </recommendedName>
</protein>
<feature type="binding site" evidence="7">
    <location>
        <position position="245"/>
    </location>
    <ligand>
        <name>D-glyceraldehyde 3-phosphate</name>
        <dbReference type="ChEBI" id="CHEBI:59776"/>
    </ligand>
</feature>
<evidence type="ECO:0000256" key="2">
    <source>
        <dbReference type="ARBA" id="ARBA00007406"/>
    </source>
</evidence>
<dbReference type="PIRSF" id="PIRSF000149">
    <property type="entry name" value="GAP_DH"/>
    <property type="match status" value="1"/>
</dbReference>
<feature type="domain" description="Glyceraldehyde 3-phosphate dehydrogenase NAD(P) binding" evidence="12">
    <location>
        <begin position="4"/>
        <end position="161"/>
    </location>
</feature>
<name>A0A7R9VP02_9CHLO</name>